<comment type="caution">
    <text evidence="4">The sequence shown here is derived from an EMBL/GenBank/DDBJ whole genome shotgun (WGS) entry which is preliminary data.</text>
</comment>
<feature type="non-terminal residue" evidence="4">
    <location>
        <position position="1"/>
    </location>
</feature>
<dbReference type="PROSITE" id="PS50137">
    <property type="entry name" value="DS_RBD"/>
    <property type="match status" value="1"/>
</dbReference>
<protein>
    <recommendedName>
        <fullName evidence="3">DRBM domain-containing protein</fullName>
    </recommendedName>
</protein>
<name>A0A9R1FNN4_WHEAT</name>
<dbReference type="InterPro" id="IPR014720">
    <property type="entry name" value="dsRBD_dom"/>
</dbReference>
<feature type="region of interest" description="Disordered" evidence="2">
    <location>
        <begin position="15"/>
        <end position="57"/>
    </location>
</feature>
<evidence type="ECO:0000256" key="1">
    <source>
        <dbReference type="PROSITE-ProRule" id="PRU00266"/>
    </source>
</evidence>
<keyword evidence="1" id="KW-0694">RNA-binding</keyword>
<gene>
    <name evidence="4" type="ORF">CFC21_042963</name>
</gene>
<dbReference type="SUPFAM" id="SSF54768">
    <property type="entry name" value="dsRNA-binding domain-like"/>
    <property type="match status" value="1"/>
</dbReference>
<dbReference type="Pfam" id="PF00035">
    <property type="entry name" value="dsrm"/>
    <property type="match status" value="1"/>
</dbReference>
<dbReference type="Proteomes" id="UP000815260">
    <property type="component" value="Chromosome 3B"/>
</dbReference>
<dbReference type="EMBL" id="CM022218">
    <property type="protein sequence ID" value="KAF7031666.1"/>
    <property type="molecule type" value="Genomic_DNA"/>
</dbReference>
<feature type="domain" description="DRBM" evidence="3">
    <location>
        <begin position="61"/>
        <end position="142"/>
    </location>
</feature>
<sequence length="159" mass="17537">NYLSYVAPIAGVLNKDTSKSSRNGNGFLEDDLDSDGDTAMQEPSGSKSEQKDHSNVDRLPSVLSLIRELVRHDATPDISISDCLEDQHVVFRDQVRNPGSATNEEYHFQVELAGQILGNGIGVNKDFAKLQAAEDALRFLKTTTDPQIKKHLRPIRCSS</sequence>
<dbReference type="AlphaFoldDB" id="A0A9R1FNN4"/>
<reference evidence="4" key="1">
    <citation type="journal article" date="2017" name="Gigascience">
        <title>The first near-complete assembly of the hexaploid bread wheat genome, Triticum aestivum.</title>
        <authorList>
            <person name="Zimin A.V."/>
            <person name="Puiu D."/>
            <person name="Hall R."/>
            <person name="Kingan S."/>
            <person name="Clavijo B.J."/>
            <person name="Salzberg S.L."/>
        </authorList>
    </citation>
    <scope>NUCLEOTIDE SEQUENCE</scope>
    <source>
        <tissue evidence="4">Leaf</tissue>
    </source>
</reference>
<evidence type="ECO:0000313" key="4">
    <source>
        <dbReference type="EMBL" id="KAF7031666.1"/>
    </source>
</evidence>
<evidence type="ECO:0000256" key="2">
    <source>
        <dbReference type="SAM" id="MobiDB-lite"/>
    </source>
</evidence>
<proteinExistence type="predicted"/>
<accession>A0A9R1FNN4</accession>
<organism evidence="4">
    <name type="scientific">Triticum aestivum</name>
    <name type="common">Wheat</name>
    <dbReference type="NCBI Taxonomy" id="4565"/>
    <lineage>
        <taxon>Eukaryota</taxon>
        <taxon>Viridiplantae</taxon>
        <taxon>Streptophyta</taxon>
        <taxon>Embryophyta</taxon>
        <taxon>Tracheophyta</taxon>
        <taxon>Spermatophyta</taxon>
        <taxon>Magnoliopsida</taxon>
        <taxon>Liliopsida</taxon>
        <taxon>Poales</taxon>
        <taxon>Poaceae</taxon>
        <taxon>BOP clade</taxon>
        <taxon>Pooideae</taxon>
        <taxon>Triticodae</taxon>
        <taxon>Triticeae</taxon>
        <taxon>Triticinae</taxon>
        <taxon>Triticum</taxon>
    </lineage>
</organism>
<dbReference type="GO" id="GO:0003723">
    <property type="term" value="F:RNA binding"/>
    <property type="evidence" value="ECO:0007669"/>
    <property type="project" value="UniProtKB-UniRule"/>
</dbReference>
<dbReference type="Gene3D" id="3.30.160.20">
    <property type="match status" value="1"/>
</dbReference>
<reference evidence="4" key="2">
    <citation type="submission" date="2020-03" db="EMBL/GenBank/DDBJ databases">
        <title>The second near-complete assembly of the hexaploid bread wheat (Triticum aestivum) genome.</title>
        <authorList>
            <person name="Zimin A.V."/>
            <person name="Puiu D."/>
            <person name="Shumante A."/>
            <person name="Alonge M."/>
            <person name="Salzberg S.L."/>
        </authorList>
    </citation>
    <scope>NUCLEOTIDE SEQUENCE</scope>
    <source>
        <tissue evidence="4">Leaf</tissue>
    </source>
</reference>
<evidence type="ECO:0000259" key="3">
    <source>
        <dbReference type="PROSITE" id="PS50137"/>
    </source>
</evidence>